<comment type="subcellular location">
    <subcellularLocation>
        <location evidence="1">Membrane</location>
        <topology evidence="1">Single-pass membrane protein</topology>
    </subcellularLocation>
</comment>
<comment type="caution">
    <text evidence="11">The sequence shown here is derived from an EMBL/GenBank/DDBJ whole genome shotgun (WGS) entry which is preliminary data.</text>
</comment>
<evidence type="ECO:0000256" key="8">
    <source>
        <dbReference type="PROSITE-ProRule" id="PRU10141"/>
    </source>
</evidence>
<accession>A0AAN9T7E2</accession>
<organism evidence="11 12">
    <name type="scientific">Parthenolecanium corni</name>
    <dbReference type="NCBI Taxonomy" id="536013"/>
    <lineage>
        <taxon>Eukaryota</taxon>
        <taxon>Metazoa</taxon>
        <taxon>Ecdysozoa</taxon>
        <taxon>Arthropoda</taxon>
        <taxon>Hexapoda</taxon>
        <taxon>Insecta</taxon>
        <taxon>Pterygota</taxon>
        <taxon>Neoptera</taxon>
        <taxon>Paraneoptera</taxon>
        <taxon>Hemiptera</taxon>
        <taxon>Sternorrhyncha</taxon>
        <taxon>Coccoidea</taxon>
        <taxon>Coccidae</taxon>
        <taxon>Parthenolecanium</taxon>
    </lineage>
</organism>
<dbReference type="GO" id="GO:0004714">
    <property type="term" value="F:transmembrane receptor protein tyrosine kinase activity"/>
    <property type="evidence" value="ECO:0007669"/>
    <property type="project" value="UniProtKB-EC"/>
</dbReference>
<dbReference type="PROSITE" id="PS50011">
    <property type="entry name" value="PROTEIN_KINASE_DOM"/>
    <property type="match status" value="1"/>
</dbReference>
<dbReference type="InterPro" id="IPR020635">
    <property type="entry name" value="Tyr_kinase_cat_dom"/>
</dbReference>
<dbReference type="FunFam" id="1.10.510.10:FF:000554">
    <property type="entry name" value="Predicted protein"/>
    <property type="match status" value="1"/>
</dbReference>
<dbReference type="EMBL" id="JBBCAQ010000036">
    <property type="protein sequence ID" value="KAK7576247.1"/>
    <property type="molecule type" value="Genomic_DNA"/>
</dbReference>
<sequence length="680" mass="76550">MSLEPVKKNITLQNAFPCRIEQPNSCGPDAKCQLIRDNEYQCVCENDSFPPSPNSNCSRISDLVTEQNQVAITPCIRDEDCGSHAFCRTESRFKKSYCVCNSDSSLPSSDLKCPPSPLRDQLPKNSTTNETFNLKKCNPTEHSVCGDAACEFNEKLNGHYCICPDKSFLSSDLHCSKASQISSSENKTDNQPAPILCDPKRKKICGEDGACGPKNNAYYCICPQDESFYFQGKRCPINTVSKPPVILEHGIIILAAAVVLSLSILGFTLIWRYNRCTSLGKKKKNHKDKAFAIRLRENILTEERYTTNPHYTSAGSTSDSCIPMVPIILRSTITDLEKIGEGFFGKVYKGQLHVTDDNGAERIETVAVKMLKHTTNLEAEEDFMREVEIMSSFEHTNILTLIGLCPRENTLSPWMVFEFMPLGDLASVLRKSSLQFWSSVPTLPVLSSESLLSIASQISEGMEYLARQRFVHRDLASRNCLVGSDLIVKIADFGMSRDVYTCDYYKIGGTRMLPVRWMSPESIVFGRFTLESDVWSYGVVLWEIYSYGKQPYYGHSNEEVLKFILDGILLSIPDDCPDEVADIMRACWRKDIKERIMFSEICARLSKLKESMNQQSIAALPRPPPLPVSIDLALMADMAEDEDTDDEKVEDLLDEDNYLRPISRSESVSSEEYIEPIHMV</sequence>
<evidence type="ECO:0000259" key="10">
    <source>
        <dbReference type="PROSITE" id="PS50011"/>
    </source>
</evidence>
<evidence type="ECO:0000313" key="11">
    <source>
        <dbReference type="EMBL" id="KAK7576247.1"/>
    </source>
</evidence>
<dbReference type="PANTHER" id="PTHR24416:SF619">
    <property type="entry name" value="TYROSINE-PROTEIN KINASE TRANSMEMBRANE RECEPTOR ROR-LIKE PROTEIN"/>
    <property type="match status" value="1"/>
</dbReference>
<feature type="domain" description="Protein kinase" evidence="10">
    <location>
        <begin position="333"/>
        <end position="608"/>
    </location>
</feature>
<evidence type="ECO:0000256" key="4">
    <source>
        <dbReference type="ARBA" id="ARBA00022777"/>
    </source>
</evidence>
<dbReference type="GO" id="GO:0010976">
    <property type="term" value="P:positive regulation of neuron projection development"/>
    <property type="evidence" value="ECO:0007669"/>
    <property type="project" value="TreeGrafter"/>
</dbReference>
<evidence type="ECO:0000256" key="7">
    <source>
        <dbReference type="ARBA" id="ARBA00051243"/>
    </source>
</evidence>
<dbReference type="Proteomes" id="UP001367676">
    <property type="component" value="Unassembled WGS sequence"/>
</dbReference>
<keyword evidence="9" id="KW-1133">Transmembrane helix</keyword>
<name>A0AAN9T7E2_9HEMI</name>
<dbReference type="GO" id="GO:0005886">
    <property type="term" value="C:plasma membrane"/>
    <property type="evidence" value="ECO:0007669"/>
    <property type="project" value="TreeGrafter"/>
</dbReference>
<dbReference type="GO" id="GO:0043121">
    <property type="term" value="F:neurotrophin binding"/>
    <property type="evidence" value="ECO:0007669"/>
    <property type="project" value="TreeGrafter"/>
</dbReference>
<feature type="binding site" evidence="8">
    <location>
        <position position="369"/>
    </location>
    <ligand>
        <name>ATP</name>
        <dbReference type="ChEBI" id="CHEBI:30616"/>
    </ligand>
</feature>
<dbReference type="InterPro" id="IPR008266">
    <property type="entry name" value="Tyr_kinase_AS"/>
</dbReference>
<dbReference type="PRINTS" id="PR00109">
    <property type="entry name" value="TYRKINASE"/>
</dbReference>
<dbReference type="InterPro" id="IPR001245">
    <property type="entry name" value="Ser-Thr/Tyr_kinase_cat_dom"/>
</dbReference>
<protein>
    <recommendedName>
        <fullName evidence="10">Protein kinase domain-containing protein</fullName>
    </recommendedName>
</protein>
<dbReference type="InterPro" id="IPR000719">
    <property type="entry name" value="Prot_kinase_dom"/>
</dbReference>
<evidence type="ECO:0000313" key="12">
    <source>
        <dbReference type="Proteomes" id="UP001367676"/>
    </source>
</evidence>
<keyword evidence="12" id="KW-1185">Reference proteome</keyword>
<dbReference type="InterPro" id="IPR050122">
    <property type="entry name" value="RTK"/>
</dbReference>
<evidence type="ECO:0000256" key="5">
    <source>
        <dbReference type="ARBA" id="ARBA00022840"/>
    </source>
</evidence>
<dbReference type="PANTHER" id="PTHR24416">
    <property type="entry name" value="TYROSINE-PROTEIN KINASE RECEPTOR"/>
    <property type="match status" value="1"/>
</dbReference>
<keyword evidence="9" id="KW-0812">Transmembrane</keyword>
<dbReference type="SMART" id="SM00219">
    <property type="entry name" value="TyrKc"/>
    <property type="match status" value="1"/>
</dbReference>
<evidence type="ECO:0000256" key="1">
    <source>
        <dbReference type="ARBA" id="ARBA00004167"/>
    </source>
</evidence>
<dbReference type="InterPro" id="IPR011009">
    <property type="entry name" value="Kinase-like_dom_sf"/>
</dbReference>
<dbReference type="Gene3D" id="1.10.510.10">
    <property type="entry name" value="Transferase(Phosphotransferase) domain 1"/>
    <property type="match status" value="1"/>
</dbReference>
<proteinExistence type="predicted"/>
<dbReference type="GO" id="GO:0005030">
    <property type="term" value="F:neurotrophin receptor activity"/>
    <property type="evidence" value="ECO:0007669"/>
    <property type="project" value="TreeGrafter"/>
</dbReference>
<dbReference type="SUPFAM" id="SSF56112">
    <property type="entry name" value="Protein kinase-like (PK-like)"/>
    <property type="match status" value="1"/>
</dbReference>
<dbReference type="GO" id="GO:0005524">
    <property type="term" value="F:ATP binding"/>
    <property type="evidence" value="ECO:0007669"/>
    <property type="project" value="UniProtKB-UniRule"/>
</dbReference>
<dbReference type="AlphaFoldDB" id="A0AAN9T7E2"/>
<evidence type="ECO:0000256" key="9">
    <source>
        <dbReference type="SAM" id="Phobius"/>
    </source>
</evidence>
<dbReference type="GO" id="GO:0030424">
    <property type="term" value="C:axon"/>
    <property type="evidence" value="ECO:0007669"/>
    <property type="project" value="TreeGrafter"/>
</dbReference>
<keyword evidence="5 8" id="KW-0067">ATP-binding</keyword>
<evidence type="ECO:0000256" key="6">
    <source>
        <dbReference type="ARBA" id="ARBA00023137"/>
    </source>
</evidence>
<keyword evidence="4" id="KW-0418">Kinase</keyword>
<keyword evidence="2" id="KW-0808">Transferase</keyword>
<dbReference type="PROSITE" id="PS00109">
    <property type="entry name" value="PROTEIN_KINASE_TYR"/>
    <property type="match status" value="1"/>
</dbReference>
<dbReference type="GO" id="GO:0051897">
    <property type="term" value="P:positive regulation of phosphatidylinositol 3-kinase/protein kinase B signal transduction"/>
    <property type="evidence" value="ECO:0007669"/>
    <property type="project" value="TreeGrafter"/>
</dbReference>
<dbReference type="GO" id="GO:0043235">
    <property type="term" value="C:receptor complex"/>
    <property type="evidence" value="ECO:0007669"/>
    <property type="project" value="TreeGrafter"/>
</dbReference>
<gene>
    <name evidence="11" type="ORF">V9T40_012533</name>
</gene>
<dbReference type="CDD" id="cd00192">
    <property type="entry name" value="PTKc"/>
    <property type="match status" value="1"/>
</dbReference>
<reference evidence="11 12" key="1">
    <citation type="submission" date="2024-03" db="EMBL/GenBank/DDBJ databases">
        <title>Adaptation during the transition from Ophiocordyceps entomopathogen to insect associate is accompanied by gene loss and intensified selection.</title>
        <authorList>
            <person name="Ward C.M."/>
            <person name="Onetto C.A."/>
            <person name="Borneman A.R."/>
        </authorList>
    </citation>
    <scope>NUCLEOTIDE SEQUENCE [LARGE SCALE GENOMIC DNA]</scope>
    <source>
        <strain evidence="11">AWRI1</strain>
        <tissue evidence="11">Single Adult Female</tissue>
    </source>
</reference>
<keyword evidence="9" id="KW-0472">Membrane</keyword>
<keyword evidence="6" id="KW-0829">Tyrosine-protein kinase</keyword>
<keyword evidence="3 8" id="KW-0547">Nucleotide-binding</keyword>
<dbReference type="PROSITE" id="PS00107">
    <property type="entry name" value="PROTEIN_KINASE_ATP"/>
    <property type="match status" value="1"/>
</dbReference>
<evidence type="ECO:0000256" key="3">
    <source>
        <dbReference type="ARBA" id="ARBA00022741"/>
    </source>
</evidence>
<dbReference type="GO" id="GO:0007169">
    <property type="term" value="P:cell surface receptor protein tyrosine kinase signaling pathway"/>
    <property type="evidence" value="ECO:0007669"/>
    <property type="project" value="TreeGrafter"/>
</dbReference>
<evidence type="ECO:0000256" key="2">
    <source>
        <dbReference type="ARBA" id="ARBA00022679"/>
    </source>
</evidence>
<dbReference type="GO" id="GO:1990090">
    <property type="term" value="P:cellular response to nerve growth factor stimulus"/>
    <property type="evidence" value="ECO:0007669"/>
    <property type="project" value="TreeGrafter"/>
</dbReference>
<dbReference type="Pfam" id="PF07714">
    <property type="entry name" value="PK_Tyr_Ser-Thr"/>
    <property type="match status" value="1"/>
</dbReference>
<comment type="catalytic activity">
    <reaction evidence="7">
        <text>L-tyrosyl-[protein] + ATP = O-phospho-L-tyrosyl-[protein] + ADP + H(+)</text>
        <dbReference type="Rhea" id="RHEA:10596"/>
        <dbReference type="Rhea" id="RHEA-COMP:10136"/>
        <dbReference type="Rhea" id="RHEA-COMP:20101"/>
        <dbReference type="ChEBI" id="CHEBI:15378"/>
        <dbReference type="ChEBI" id="CHEBI:30616"/>
        <dbReference type="ChEBI" id="CHEBI:46858"/>
        <dbReference type="ChEBI" id="CHEBI:61978"/>
        <dbReference type="ChEBI" id="CHEBI:456216"/>
        <dbReference type="EC" id="2.7.10.1"/>
    </reaction>
</comment>
<dbReference type="InterPro" id="IPR017441">
    <property type="entry name" value="Protein_kinase_ATP_BS"/>
</dbReference>
<feature type="transmembrane region" description="Helical" evidence="9">
    <location>
        <begin position="251"/>
        <end position="273"/>
    </location>
</feature>